<keyword evidence="6" id="KW-1185">Reference proteome</keyword>
<feature type="region of interest" description="Disordered" evidence="3">
    <location>
        <begin position="718"/>
        <end position="781"/>
    </location>
</feature>
<feature type="region of interest" description="Disordered" evidence="3">
    <location>
        <begin position="361"/>
        <end position="387"/>
    </location>
</feature>
<proteinExistence type="inferred from homology"/>
<dbReference type="PANTHER" id="PTHR31471">
    <property type="entry name" value="OS02G0116800 PROTEIN"/>
    <property type="match status" value="1"/>
</dbReference>
<evidence type="ECO:0000256" key="1">
    <source>
        <dbReference type="ARBA" id="ARBA00005711"/>
    </source>
</evidence>
<comment type="similarity">
    <text evidence="1">Belongs to the remorin family.</text>
</comment>
<dbReference type="Proteomes" id="UP000886520">
    <property type="component" value="Chromosome 2"/>
</dbReference>
<name>A0A9D4V8W7_ADICA</name>
<dbReference type="AlphaFoldDB" id="A0A9D4V8W7"/>
<feature type="compositionally biased region" description="Polar residues" evidence="3">
    <location>
        <begin position="91"/>
        <end position="121"/>
    </location>
</feature>
<feature type="region of interest" description="Disordered" evidence="3">
    <location>
        <begin position="90"/>
        <end position="121"/>
    </location>
</feature>
<evidence type="ECO:0000313" key="6">
    <source>
        <dbReference type="Proteomes" id="UP000886520"/>
    </source>
</evidence>
<keyword evidence="2" id="KW-0175">Coiled coil</keyword>
<protein>
    <recommendedName>
        <fullName evidence="4">Remorin C-terminal domain-containing protein</fullName>
    </recommendedName>
</protein>
<feature type="compositionally biased region" description="Polar residues" evidence="3">
    <location>
        <begin position="727"/>
        <end position="781"/>
    </location>
</feature>
<feature type="region of interest" description="Disordered" evidence="3">
    <location>
        <begin position="174"/>
        <end position="195"/>
    </location>
</feature>
<feature type="compositionally biased region" description="Low complexity" evidence="3">
    <location>
        <begin position="366"/>
        <end position="384"/>
    </location>
</feature>
<gene>
    <name evidence="5" type="ORF">GOP47_0001778</name>
</gene>
<feature type="coiled-coil region" evidence="2">
    <location>
        <begin position="898"/>
        <end position="947"/>
    </location>
</feature>
<sequence>MKVRQQQQLAEGTTSTPIHISRLSLNKLRPLGSEGLLKEGFNSMSNCSANDYLERDESPISVISHSATIVSQPSSACTSMEHHLSRLIRNPNRQRITNPSHQSPLSQSMATSGASTSEDDSSANYALSTLFIAVSPKEEESPLQQGAHEQAYSSNGLVRKGLNNKHYSEKFATKATNRSPNDSEVDHTTTGWFNSEDDDDHMISIDIQGLQEDPIVLRASENFHKNNGNKLTEEEQKSALVGKFSAISKHYNGELKEDSCRLSRTTSSTHKEFLSVRPMIHLSAPKAATHFDAVSNSRAGADLSLKTHEHGPLKGPQKASNIAPSLVSRQRSVNYTKLAVPSKWDEAEKWLCYDNHHGSHQHKVKSSSISQQTSLTSNHSTSSSGGRLIGINKQLSCKEDCASPSGRGLSGNDKASECRSDQSSASSSRGKLSVLKAREYKDNGAYSMLSRHLVLQNTNAASGGGAHCNVDVASSSSTLMYASQSPSLNEIFENGSQTCGHLDALKCKWDEIPKTNTSVSNYMGSGEIANPHYVIDHRNVAALSVSDGEVSRQVNRQQGCIASQMSASTGPMPGEKKTKDSTVRPTSIRNWISRSNSDALQTSCKCDDMRSRANWQTVATGMCASDGEVCENYASDQKLKSSASYTQRFKQHQILQKLRRKCSPRKAAYTGVQLCKTEEKVGGNMASTNACMQKEFVVHTPTHGRSASMKDACTEVSPSLSRRDMGTQMTPPASSPITSKCTSPLQNTSPARHNTPTRTSPTSNWQDNYGNPSGDSENEMNSRCDNVSALVLESDHWAKLELRDPPPAAGAQAYEKISDLCNEWSPAYGLAEEEIVDSKEGSEGHSAQDEVYAGGIILKRAGALEARAAAWEEAERAKFNAKFKREEARIKSWESLQKAKAEADLKKLEVKLERLRSKATEKVMSRMAGAQKRADEMRATAEAQQTEQMKKLRERACSLRRNALFPGSFAVCFARNYMP</sequence>
<feature type="domain" description="Remorin C-terminal" evidence="4">
    <location>
        <begin position="865"/>
        <end position="966"/>
    </location>
</feature>
<feature type="region of interest" description="Disordered" evidence="3">
    <location>
        <begin position="564"/>
        <end position="584"/>
    </location>
</feature>
<evidence type="ECO:0000256" key="3">
    <source>
        <dbReference type="SAM" id="MobiDB-lite"/>
    </source>
</evidence>
<evidence type="ECO:0000259" key="4">
    <source>
        <dbReference type="Pfam" id="PF03763"/>
    </source>
</evidence>
<feature type="compositionally biased region" description="Polar residues" evidence="3">
    <location>
        <begin position="174"/>
        <end position="193"/>
    </location>
</feature>
<dbReference type="OrthoDB" id="1927047at2759"/>
<dbReference type="PANTHER" id="PTHR31471:SF1">
    <property type="entry name" value="OS12G0613600 PROTEIN"/>
    <property type="match status" value="1"/>
</dbReference>
<evidence type="ECO:0000256" key="2">
    <source>
        <dbReference type="SAM" id="Coils"/>
    </source>
</evidence>
<evidence type="ECO:0000313" key="5">
    <source>
        <dbReference type="EMBL" id="KAI5082035.1"/>
    </source>
</evidence>
<comment type="caution">
    <text evidence="5">The sequence shown here is derived from an EMBL/GenBank/DDBJ whole genome shotgun (WGS) entry which is preliminary data.</text>
</comment>
<reference evidence="5" key="1">
    <citation type="submission" date="2021-01" db="EMBL/GenBank/DDBJ databases">
        <title>Adiantum capillus-veneris genome.</title>
        <authorList>
            <person name="Fang Y."/>
            <person name="Liao Q."/>
        </authorList>
    </citation>
    <scope>NUCLEOTIDE SEQUENCE</scope>
    <source>
        <strain evidence="5">H3</strain>
        <tissue evidence="5">Leaf</tissue>
    </source>
</reference>
<dbReference type="InterPro" id="IPR005516">
    <property type="entry name" value="Remorin_C"/>
</dbReference>
<dbReference type="EMBL" id="JABFUD020000003">
    <property type="protein sequence ID" value="KAI5082035.1"/>
    <property type="molecule type" value="Genomic_DNA"/>
</dbReference>
<organism evidence="5 6">
    <name type="scientific">Adiantum capillus-veneris</name>
    <name type="common">Maidenhair fern</name>
    <dbReference type="NCBI Taxonomy" id="13818"/>
    <lineage>
        <taxon>Eukaryota</taxon>
        <taxon>Viridiplantae</taxon>
        <taxon>Streptophyta</taxon>
        <taxon>Embryophyta</taxon>
        <taxon>Tracheophyta</taxon>
        <taxon>Polypodiopsida</taxon>
        <taxon>Polypodiidae</taxon>
        <taxon>Polypodiales</taxon>
        <taxon>Pteridineae</taxon>
        <taxon>Pteridaceae</taxon>
        <taxon>Vittarioideae</taxon>
        <taxon>Adiantum</taxon>
    </lineage>
</organism>
<dbReference type="Pfam" id="PF03763">
    <property type="entry name" value="Remorin_C"/>
    <property type="match status" value="1"/>
</dbReference>
<feature type="region of interest" description="Disordered" evidence="3">
    <location>
        <begin position="402"/>
        <end position="431"/>
    </location>
</feature>
<accession>A0A9D4V8W7</accession>